<feature type="region of interest" description="Disordered" evidence="1">
    <location>
        <begin position="1"/>
        <end position="36"/>
    </location>
</feature>
<accession>A0A4Y8S7Z3</accession>
<dbReference type="RefSeq" id="WP_133234663.1">
    <property type="nucleotide sequence ID" value="NZ_SOZE01000029.1"/>
</dbReference>
<sequence>MQTLSAIRNIRPKPQSTTRCAGRTKGQSQISPGTPSTDGFLNHTFIPVCEPAKRLPEQSETEIGFFRSASHLAKLHNLTLSDVSGYAYPYNILLAHREIRTKLNRQPYETELLITKTGNDKQVALATEQVYEVGNQLYYIPVIPLYRFLRKKENRRCGALLLAVMSYLYREAGVPYYRDEGWFMYDEYDMNKECFLECLRENPDDYEEDISDILRNDVCGDIMQRKLFNPYHLKHLDDNIARFKPANPFQEECHLIAQDTLQLFRDFSKNSIFQNIAPPDEDDDNDDIPTPETYIAFIGDGKGWVYENIERSVNDYLGNYSQMALPSRTQVFDGTDNEVKNLEFEYRLFEIIENLCNILFDLP</sequence>
<evidence type="ECO:0000313" key="2">
    <source>
        <dbReference type="EMBL" id="TFF34544.1"/>
    </source>
</evidence>
<dbReference type="EMBL" id="SOZE01000029">
    <property type="protein sequence ID" value="TFF34544.1"/>
    <property type="molecule type" value="Genomic_DNA"/>
</dbReference>
<name>A0A4Y8S7Z3_9SPHI</name>
<organism evidence="2 3">
    <name type="scientific">Mucilaginibacter psychrotolerans</name>
    <dbReference type="NCBI Taxonomy" id="1524096"/>
    <lineage>
        <taxon>Bacteria</taxon>
        <taxon>Pseudomonadati</taxon>
        <taxon>Bacteroidota</taxon>
        <taxon>Sphingobacteriia</taxon>
        <taxon>Sphingobacteriales</taxon>
        <taxon>Sphingobacteriaceae</taxon>
        <taxon>Mucilaginibacter</taxon>
    </lineage>
</organism>
<keyword evidence="3" id="KW-1185">Reference proteome</keyword>
<proteinExistence type="predicted"/>
<protein>
    <submittedName>
        <fullName evidence="2">Uncharacterized protein</fullName>
    </submittedName>
</protein>
<dbReference type="OrthoDB" id="917674at2"/>
<gene>
    <name evidence="2" type="ORF">E2R66_21585</name>
</gene>
<feature type="compositionally biased region" description="Polar residues" evidence="1">
    <location>
        <begin position="14"/>
        <end position="36"/>
    </location>
</feature>
<dbReference type="Proteomes" id="UP000297540">
    <property type="component" value="Unassembled WGS sequence"/>
</dbReference>
<evidence type="ECO:0000256" key="1">
    <source>
        <dbReference type="SAM" id="MobiDB-lite"/>
    </source>
</evidence>
<reference evidence="2 3" key="1">
    <citation type="journal article" date="2017" name="Int. J. Syst. Evol. Microbiol.">
        <title>Mucilaginibacterpsychrotolerans sp. nov., isolated from peatlands.</title>
        <authorList>
            <person name="Deng Y."/>
            <person name="Shen L."/>
            <person name="Xu B."/>
            <person name="Liu Y."/>
            <person name="Gu Z."/>
            <person name="Liu H."/>
            <person name="Zhou Y."/>
        </authorList>
    </citation>
    <scope>NUCLEOTIDE SEQUENCE [LARGE SCALE GENOMIC DNA]</scope>
    <source>
        <strain evidence="2 3">NH7-4</strain>
    </source>
</reference>
<dbReference type="AlphaFoldDB" id="A0A4Y8S7Z3"/>
<evidence type="ECO:0000313" key="3">
    <source>
        <dbReference type="Proteomes" id="UP000297540"/>
    </source>
</evidence>
<comment type="caution">
    <text evidence="2">The sequence shown here is derived from an EMBL/GenBank/DDBJ whole genome shotgun (WGS) entry which is preliminary data.</text>
</comment>